<keyword evidence="7" id="KW-1185">Reference proteome</keyword>
<dbReference type="InterPro" id="IPR028082">
    <property type="entry name" value="Peripla_BP_I"/>
</dbReference>
<dbReference type="PANTHER" id="PTHR30146:SF148">
    <property type="entry name" value="HTH-TYPE TRANSCRIPTIONAL REPRESSOR PURR-RELATED"/>
    <property type="match status" value="1"/>
</dbReference>
<dbReference type="EMBL" id="AZEC01000001">
    <property type="protein sequence ID" value="KRL14441.1"/>
    <property type="molecule type" value="Genomic_DNA"/>
</dbReference>
<keyword evidence="2" id="KW-0805">Transcription regulation</keyword>
<organism evidence="6 7">
    <name type="scientific">Schleiferilactobacillus perolens DSM 12744</name>
    <dbReference type="NCBI Taxonomy" id="1423792"/>
    <lineage>
        <taxon>Bacteria</taxon>
        <taxon>Bacillati</taxon>
        <taxon>Bacillota</taxon>
        <taxon>Bacilli</taxon>
        <taxon>Lactobacillales</taxon>
        <taxon>Lactobacillaceae</taxon>
        <taxon>Schleiferilactobacillus</taxon>
    </lineage>
</organism>
<dbReference type="Gene3D" id="3.40.50.2300">
    <property type="match status" value="2"/>
</dbReference>
<dbReference type="Pfam" id="PF13377">
    <property type="entry name" value="Peripla_BP_3"/>
    <property type="match status" value="1"/>
</dbReference>
<dbReference type="RefSeq" id="WP_057817152.1">
    <property type="nucleotide sequence ID" value="NZ_AZEC01000001.1"/>
</dbReference>
<dbReference type="SUPFAM" id="SSF53822">
    <property type="entry name" value="Periplasmic binding protein-like I"/>
    <property type="match status" value="1"/>
</dbReference>
<dbReference type="PANTHER" id="PTHR30146">
    <property type="entry name" value="LACI-RELATED TRANSCRIPTIONAL REPRESSOR"/>
    <property type="match status" value="1"/>
</dbReference>
<comment type="caution">
    <text evidence="6">The sequence shown here is derived from an EMBL/GenBank/DDBJ whole genome shotgun (WGS) entry which is preliminary data.</text>
</comment>
<dbReference type="PATRIC" id="fig|1423792.3.peg.91"/>
<dbReference type="SMART" id="SM00354">
    <property type="entry name" value="HTH_LACI"/>
    <property type="match status" value="1"/>
</dbReference>
<proteinExistence type="predicted"/>
<reference evidence="6 7" key="1">
    <citation type="journal article" date="2015" name="Genome Announc.">
        <title>Expanding the biotechnology potential of lactobacilli through comparative genomics of 213 strains and associated genera.</title>
        <authorList>
            <person name="Sun Z."/>
            <person name="Harris H.M."/>
            <person name="McCann A."/>
            <person name="Guo C."/>
            <person name="Argimon S."/>
            <person name="Zhang W."/>
            <person name="Yang X."/>
            <person name="Jeffery I.B."/>
            <person name="Cooney J.C."/>
            <person name="Kagawa T.F."/>
            <person name="Liu W."/>
            <person name="Song Y."/>
            <person name="Salvetti E."/>
            <person name="Wrobel A."/>
            <person name="Rasinkangas P."/>
            <person name="Parkhill J."/>
            <person name="Rea M.C."/>
            <person name="O'Sullivan O."/>
            <person name="Ritari J."/>
            <person name="Douillard F.P."/>
            <person name="Paul Ross R."/>
            <person name="Yang R."/>
            <person name="Briner A.E."/>
            <person name="Felis G.E."/>
            <person name="de Vos W.M."/>
            <person name="Barrangou R."/>
            <person name="Klaenhammer T.R."/>
            <person name="Caufield P.W."/>
            <person name="Cui Y."/>
            <person name="Zhang H."/>
            <person name="O'Toole P.W."/>
        </authorList>
    </citation>
    <scope>NUCLEOTIDE SEQUENCE [LARGE SCALE GENOMIC DNA]</scope>
    <source>
        <strain evidence="6 7">DSM 12744</strain>
    </source>
</reference>
<dbReference type="GO" id="GO:0000976">
    <property type="term" value="F:transcription cis-regulatory region binding"/>
    <property type="evidence" value="ECO:0007669"/>
    <property type="project" value="TreeGrafter"/>
</dbReference>
<sequence length="335" mass="36455">MAGIRDIAQKAGVSISTVSYALNGSSKVTEETRAKIMHIAMDLNYVPNLAGRTLKKQSTNIIAMYVADFGGDFYSHVIDGVDQVLRANHYELIVGAGGDKSRALIPQKFVDGAVILDQAFPDRLIKSFAKQGSKMVVMDRELSGTNVHKVLLDNSKGAKQAIDALVAANVDYYVFISGPSDSYDSQVRLQTALASLSDKTDAPVIVIPSDFTIDGGRKAAKKISNAHLKNVGVFALNDELAIGLYEALPELGYTVGKDIKIIGFDNDLIGHYLTPQLTTIDYSKHKWGETAAQTLIDMIKNNGQAGNHYIETKVIQRGSLGEEKVNHDQDRLSHF</sequence>
<dbReference type="Pfam" id="PF00356">
    <property type="entry name" value="LacI"/>
    <property type="match status" value="1"/>
</dbReference>
<accession>A0A0R1N3Y8</accession>
<dbReference type="GO" id="GO:0003700">
    <property type="term" value="F:DNA-binding transcription factor activity"/>
    <property type="evidence" value="ECO:0007669"/>
    <property type="project" value="TreeGrafter"/>
</dbReference>
<dbReference type="Gene3D" id="1.10.260.40">
    <property type="entry name" value="lambda repressor-like DNA-binding domains"/>
    <property type="match status" value="1"/>
</dbReference>
<dbReference type="InterPro" id="IPR000843">
    <property type="entry name" value="HTH_LacI"/>
</dbReference>
<gene>
    <name evidence="6" type="ORF">FD09_GL000089</name>
</gene>
<keyword evidence="4" id="KW-0804">Transcription</keyword>
<feature type="domain" description="HTH lacI-type" evidence="5">
    <location>
        <begin position="2"/>
        <end position="56"/>
    </location>
</feature>
<dbReference type="CDD" id="cd01392">
    <property type="entry name" value="HTH_LacI"/>
    <property type="match status" value="1"/>
</dbReference>
<dbReference type="InterPro" id="IPR010982">
    <property type="entry name" value="Lambda_DNA-bd_dom_sf"/>
</dbReference>
<evidence type="ECO:0000313" key="7">
    <source>
        <dbReference type="Proteomes" id="UP000051330"/>
    </source>
</evidence>
<dbReference type="Proteomes" id="UP000051330">
    <property type="component" value="Unassembled WGS sequence"/>
</dbReference>
<dbReference type="InterPro" id="IPR046335">
    <property type="entry name" value="LacI/GalR-like_sensor"/>
</dbReference>
<dbReference type="SUPFAM" id="SSF47413">
    <property type="entry name" value="lambda repressor-like DNA-binding domains"/>
    <property type="match status" value="1"/>
</dbReference>
<evidence type="ECO:0000313" key="6">
    <source>
        <dbReference type="EMBL" id="KRL14441.1"/>
    </source>
</evidence>
<evidence type="ECO:0000256" key="1">
    <source>
        <dbReference type="ARBA" id="ARBA00022491"/>
    </source>
</evidence>
<keyword evidence="3" id="KW-0238">DNA-binding</keyword>
<protein>
    <submittedName>
        <fullName evidence="6">PurR family transcriptional regulator</fullName>
    </submittedName>
</protein>
<dbReference type="PROSITE" id="PS00356">
    <property type="entry name" value="HTH_LACI_1"/>
    <property type="match status" value="1"/>
</dbReference>
<name>A0A0R1N3Y8_9LACO</name>
<dbReference type="STRING" id="1423792.FD09_GL000089"/>
<dbReference type="CDD" id="cd06267">
    <property type="entry name" value="PBP1_LacI_sugar_binding-like"/>
    <property type="match status" value="1"/>
</dbReference>
<evidence type="ECO:0000259" key="5">
    <source>
        <dbReference type="PROSITE" id="PS50932"/>
    </source>
</evidence>
<dbReference type="OrthoDB" id="9788209at2"/>
<evidence type="ECO:0000256" key="4">
    <source>
        <dbReference type="ARBA" id="ARBA00023163"/>
    </source>
</evidence>
<dbReference type="AlphaFoldDB" id="A0A0R1N3Y8"/>
<keyword evidence="1" id="KW-0678">Repressor</keyword>
<evidence type="ECO:0000256" key="3">
    <source>
        <dbReference type="ARBA" id="ARBA00023125"/>
    </source>
</evidence>
<dbReference type="PROSITE" id="PS50932">
    <property type="entry name" value="HTH_LACI_2"/>
    <property type="match status" value="1"/>
</dbReference>
<evidence type="ECO:0000256" key="2">
    <source>
        <dbReference type="ARBA" id="ARBA00023015"/>
    </source>
</evidence>